<protein>
    <submittedName>
        <fullName evidence="2">Uncharacterized protein</fullName>
    </submittedName>
</protein>
<keyword evidence="3" id="KW-1185">Reference proteome</keyword>
<evidence type="ECO:0000256" key="1">
    <source>
        <dbReference type="SAM" id="MobiDB-lite"/>
    </source>
</evidence>
<feature type="compositionally biased region" description="Pro residues" evidence="1">
    <location>
        <begin position="161"/>
        <end position="176"/>
    </location>
</feature>
<evidence type="ECO:0000313" key="2">
    <source>
        <dbReference type="EMBL" id="MFC3964103.1"/>
    </source>
</evidence>
<dbReference type="EMBL" id="JBHSAX010000016">
    <property type="protein sequence ID" value="MFC3964103.1"/>
    <property type="molecule type" value="Genomic_DNA"/>
</dbReference>
<comment type="caution">
    <text evidence="2">The sequence shown here is derived from an EMBL/GenBank/DDBJ whole genome shotgun (WGS) entry which is preliminary data.</text>
</comment>
<organism evidence="2 3">
    <name type="scientific">Nocardia jiangsuensis</name>
    <dbReference type="NCBI Taxonomy" id="1691563"/>
    <lineage>
        <taxon>Bacteria</taxon>
        <taxon>Bacillati</taxon>
        <taxon>Actinomycetota</taxon>
        <taxon>Actinomycetes</taxon>
        <taxon>Mycobacteriales</taxon>
        <taxon>Nocardiaceae</taxon>
        <taxon>Nocardia</taxon>
    </lineage>
</organism>
<feature type="region of interest" description="Disordered" evidence="1">
    <location>
        <begin position="157"/>
        <end position="207"/>
    </location>
</feature>
<proteinExistence type="predicted"/>
<dbReference type="Proteomes" id="UP001595696">
    <property type="component" value="Unassembled WGS sequence"/>
</dbReference>
<dbReference type="RefSeq" id="WP_378613879.1">
    <property type="nucleotide sequence ID" value="NZ_JBHSAX010000016.1"/>
</dbReference>
<sequence>MRSAVVSSTVAGGTDELRALAADSAQMLRGVEAKTGGYVRLLDTAPGTLAAVDSVLSDNGGSIVELLTGLSTLAEMTNPRVPALQEFFFPTQRAGSALDALSMVIRDGGIWGLVNLYPRYSCDYQVPRHAPSVPDYPEPYLYTGCPANDPSILVRGANNAPRPPGAAIPGLAPPGADPNATTGPAPIGPWTIPLPIDDTRTTLQPPR</sequence>
<accession>A0ABV8DVX1</accession>
<gene>
    <name evidence="2" type="ORF">ACFO0B_19120</name>
</gene>
<reference evidence="3" key="1">
    <citation type="journal article" date="2019" name="Int. J. Syst. Evol. Microbiol.">
        <title>The Global Catalogue of Microorganisms (GCM) 10K type strain sequencing project: providing services to taxonomists for standard genome sequencing and annotation.</title>
        <authorList>
            <consortium name="The Broad Institute Genomics Platform"/>
            <consortium name="The Broad Institute Genome Sequencing Center for Infectious Disease"/>
            <person name="Wu L."/>
            <person name="Ma J."/>
        </authorList>
    </citation>
    <scope>NUCLEOTIDE SEQUENCE [LARGE SCALE GENOMIC DNA]</scope>
    <source>
        <strain evidence="3">CGMCC 4.7330</strain>
    </source>
</reference>
<evidence type="ECO:0000313" key="3">
    <source>
        <dbReference type="Proteomes" id="UP001595696"/>
    </source>
</evidence>
<name>A0ABV8DVX1_9NOCA</name>